<evidence type="ECO:0000256" key="1">
    <source>
        <dbReference type="ARBA" id="ARBA00010617"/>
    </source>
</evidence>
<dbReference type="PANTHER" id="PTHR46696:SF1">
    <property type="entry name" value="CYTOCHROME P450 YJIB-RELATED"/>
    <property type="match status" value="1"/>
</dbReference>
<dbReference type="eggNOG" id="COG2124">
    <property type="taxonomic scope" value="Bacteria"/>
</dbReference>
<reference evidence="5" key="1">
    <citation type="submission" date="2010-05" db="EMBL/GenBank/DDBJ databases">
        <title>The complete genome of Truepera radiovictris DSM 17093.</title>
        <authorList>
            <consortium name="US DOE Joint Genome Institute (JGI-PGF)"/>
            <person name="Lucas S."/>
            <person name="Copeland A."/>
            <person name="Lapidus A."/>
            <person name="Glavina del Rio T."/>
            <person name="Dalin E."/>
            <person name="Tice H."/>
            <person name="Bruce D."/>
            <person name="Goodwin L."/>
            <person name="Pitluck S."/>
            <person name="Kyrpides N."/>
            <person name="Mavromatis K."/>
            <person name="Ovchinnikova G."/>
            <person name="Munk A.C."/>
            <person name="Detter J.C."/>
            <person name="Han C."/>
            <person name="Tapia R."/>
            <person name="Land M."/>
            <person name="Hauser L."/>
            <person name="Markowitz V."/>
            <person name="Cheng J.-F."/>
            <person name="Hugenholtz P."/>
            <person name="Woyke T."/>
            <person name="Wu D."/>
            <person name="Tindall B."/>
            <person name="Pomrenke H.G."/>
            <person name="Brambilla E."/>
            <person name="Klenk H.-P."/>
            <person name="Eisen J.A."/>
        </authorList>
    </citation>
    <scope>NUCLEOTIDE SEQUENCE [LARGE SCALE GENOMIC DNA]</scope>
    <source>
        <strain evidence="5">DSM 17093 / CIP 108686 / LMG 22925 / RQ-24</strain>
    </source>
</reference>
<keyword evidence="2" id="KW-0503">Monooxygenase</keyword>
<organism evidence="4 5">
    <name type="scientific">Truepera radiovictrix (strain DSM 17093 / CIP 108686 / LMG 22925 / RQ-24)</name>
    <dbReference type="NCBI Taxonomy" id="649638"/>
    <lineage>
        <taxon>Bacteria</taxon>
        <taxon>Thermotogati</taxon>
        <taxon>Deinococcota</taxon>
        <taxon>Deinococci</taxon>
        <taxon>Trueperales</taxon>
        <taxon>Trueperaceae</taxon>
        <taxon>Truepera</taxon>
    </lineage>
</organism>
<keyword evidence="2" id="KW-0408">Iron</keyword>
<protein>
    <submittedName>
        <fullName evidence="4">Cytochrome P450</fullName>
    </submittedName>
</protein>
<keyword evidence="2" id="KW-0560">Oxidoreductase</keyword>
<comment type="similarity">
    <text evidence="1 2">Belongs to the cytochrome P450 family.</text>
</comment>
<dbReference type="GO" id="GO:0020037">
    <property type="term" value="F:heme binding"/>
    <property type="evidence" value="ECO:0007669"/>
    <property type="project" value="InterPro"/>
</dbReference>
<dbReference type="InterPro" id="IPR002397">
    <property type="entry name" value="Cyt_P450_B"/>
</dbReference>
<dbReference type="PRINTS" id="PR00359">
    <property type="entry name" value="BP450"/>
</dbReference>
<sequence length="408" mass="45027">MTTRPPNCPYAHSHRHRKSGRGEDGGRAIEHRGDTWHLRSYAAVKQVLRDGDRVRQGIDAALGAKAALQTRQRKPVIFQDGAPHREQRAAIARFFTPSAVAAYGALIEAASERILAGLRRSGRGDLSAMSMQLAVEVAAQVVGLTNARRPGTDRRIAALMSQAHPRTRLGRRLAALHSQLNALRFYLLDVRPAIAARRKKPREDVISHLLAQGYRDVDILTECMTYAFAGMVTTREFVGMAAWHLLEDQALRRDYLAAQEPERHRILHEILRLEPVASHLYRRTVAEVRLRHGGETYTVPAGALLVLDLRAANADPEAVGAEPLALCPQRPLARGVHPFALSFGDGAHRCPGAYLAIKESDLFLQQLLRLPVILQRPPRLTWSDQLGSYELRDVTLELASAGGSGGTT</sequence>
<dbReference type="AlphaFoldDB" id="D7CRS2"/>
<dbReference type="InterPro" id="IPR017972">
    <property type="entry name" value="Cyt_P450_CS"/>
</dbReference>
<dbReference type="InterPro" id="IPR001128">
    <property type="entry name" value="Cyt_P450"/>
</dbReference>
<dbReference type="PANTHER" id="PTHR46696">
    <property type="entry name" value="P450, PUTATIVE (EUROFUNG)-RELATED"/>
    <property type="match status" value="1"/>
</dbReference>
<evidence type="ECO:0000256" key="2">
    <source>
        <dbReference type="RuleBase" id="RU000461"/>
    </source>
</evidence>
<evidence type="ECO:0000256" key="3">
    <source>
        <dbReference type="SAM" id="MobiDB-lite"/>
    </source>
</evidence>
<dbReference type="PROSITE" id="PS00086">
    <property type="entry name" value="CYTOCHROME_P450"/>
    <property type="match status" value="1"/>
</dbReference>
<dbReference type="CDD" id="cd00302">
    <property type="entry name" value="cytochrome_P450"/>
    <property type="match status" value="1"/>
</dbReference>
<evidence type="ECO:0000313" key="5">
    <source>
        <dbReference type="Proteomes" id="UP000000379"/>
    </source>
</evidence>
<dbReference type="Gene3D" id="1.10.630.10">
    <property type="entry name" value="Cytochrome P450"/>
    <property type="match status" value="1"/>
</dbReference>
<dbReference type="Pfam" id="PF00067">
    <property type="entry name" value="p450"/>
    <property type="match status" value="1"/>
</dbReference>
<dbReference type="HOGENOM" id="CLU_707192_0_0_0"/>
<dbReference type="OrthoDB" id="54272at2"/>
<keyword evidence="2" id="KW-0479">Metal-binding</keyword>
<feature type="region of interest" description="Disordered" evidence="3">
    <location>
        <begin position="1"/>
        <end position="29"/>
    </location>
</feature>
<dbReference type="KEGG" id="tra:Trad_2137"/>
<proteinExistence type="inferred from homology"/>
<dbReference type="GO" id="GO:0004497">
    <property type="term" value="F:monooxygenase activity"/>
    <property type="evidence" value="ECO:0007669"/>
    <property type="project" value="UniProtKB-KW"/>
</dbReference>
<name>D7CRS2_TRURR</name>
<keyword evidence="5" id="KW-1185">Reference proteome</keyword>
<dbReference type="STRING" id="649638.Trad_2137"/>
<dbReference type="GO" id="GO:0005506">
    <property type="term" value="F:iron ion binding"/>
    <property type="evidence" value="ECO:0007669"/>
    <property type="project" value="InterPro"/>
</dbReference>
<feature type="compositionally biased region" description="Basic and acidic residues" evidence="3">
    <location>
        <begin position="20"/>
        <end position="29"/>
    </location>
</feature>
<evidence type="ECO:0000313" key="4">
    <source>
        <dbReference type="EMBL" id="ADI15250.1"/>
    </source>
</evidence>
<dbReference type="GO" id="GO:0016705">
    <property type="term" value="F:oxidoreductase activity, acting on paired donors, with incorporation or reduction of molecular oxygen"/>
    <property type="evidence" value="ECO:0007669"/>
    <property type="project" value="InterPro"/>
</dbReference>
<gene>
    <name evidence="4" type="ordered locus">Trad_2137</name>
</gene>
<keyword evidence="2" id="KW-0349">Heme</keyword>
<reference evidence="4 5" key="2">
    <citation type="journal article" date="2011" name="Stand. Genomic Sci.">
        <title>Complete genome sequence of Truepera radiovictrix type strain (RQ-24).</title>
        <authorList>
            <person name="Ivanova N."/>
            <person name="Rohde C."/>
            <person name="Munk C."/>
            <person name="Nolan M."/>
            <person name="Lucas S."/>
            <person name="Del Rio T.G."/>
            <person name="Tice H."/>
            <person name="Deshpande S."/>
            <person name="Cheng J.F."/>
            <person name="Tapia R."/>
            <person name="Han C."/>
            <person name="Goodwin L."/>
            <person name="Pitluck S."/>
            <person name="Liolios K."/>
            <person name="Mavromatis K."/>
            <person name="Mikhailova N."/>
            <person name="Pati A."/>
            <person name="Chen A."/>
            <person name="Palaniappan K."/>
            <person name="Land M."/>
            <person name="Hauser L."/>
            <person name="Chang Y.J."/>
            <person name="Jeffries C.D."/>
            <person name="Brambilla E."/>
            <person name="Rohde M."/>
            <person name="Goker M."/>
            <person name="Tindall B.J."/>
            <person name="Woyke T."/>
            <person name="Bristow J."/>
            <person name="Eisen J.A."/>
            <person name="Markowitz V."/>
            <person name="Hugenholtz P."/>
            <person name="Kyrpides N.C."/>
            <person name="Klenk H.P."/>
            <person name="Lapidus A."/>
        </authorList>
    </citation>
    <scope>NUCLEOTIDE SEQUENCE [LARGE SCALE GENOMIC DNA]</scope>
    <source>
        <strain evidence="5">DSM 17093 / CIP 108686 / LMG 22925 / RQ-24</strain>
    </source>
</reference>
<dbReference type="SUPFAM" id="SSF48264">
    <property type="entry name" value="Cytochrome P450"/>
    <property type="match status" value="1"/>
</dbReference>
<accession>D7CRS2</accession>
<dbReference type="InterPro" id="IPR036396">
    <property type="entry name" value="Cyt_P450_sf"/>
</dbReference>
<dbReference type="EMBL" id="CP002049">
    <property type="protein sequence ID" value="ADI15250.1"/>
    <property type="molecule type" value="Genomic_DNA"/>
</dbReference>
<dbReference type="RefSeq" id="WP_013178614.1">
    <property type="nucleotide sequence ID" value="NC_014221.1"/>
</dbReference>
<dbReference type="Proteomes" id="UP000000379">
    <property type="component" value="Chromosome"/>
</dbReference>